<feature type="compositionally biased region" description="Basic residues" evidence="2">
    <location>
        <begin position="28"/>
        <end position="40"/>
    </location>
</feature>
<gene>
    <name evidence="3" type="ORF">NHX12_027521</name>
</gene>
<dbReference type="EMBL" id="JANIIK010000043">
    <property type="protein sequence ID" value="KAJ3605475.1"/>
    <property type="molecule type" value="Genomic_DNA"/>
</dbReference>
<feature type="compositionally biased region" description="Low complexity" evidence="2">
    <location>
        <begin position="655"/>
        <end position="666"/>
    </location>
</feature>
<feature type="compositionally biased region" description="Low complexity" evidence="2">
    <location>
        <begin position="209"/>
        <end position="234"/>
    </location>
</feature>
<evidence type="ECO:0000313" key="3">
    <source>
        <dbReference type="EMBL" id="KAJ3605475.1"/>
    </source>
</evidence>
<name>A0A9Q0EDW6_9TELE</name>
<dbReference type="OrthoDB" id="9447225at2759"/>
<feature type="compositionally biased region" description="Polar residues" evidence="2">
    <location>
        <begin position="71"/>
        <end position="80"/>
    </location>
</feature>
<organism evidence="3 4">
    <name type="scientific">Muraenolepis orangiensis</name>
    <name type="common">Patagonian moray cod</name>
    <dbReference type="NCBI Taxonomy" id="630683"/>
    <lineage>
        <taxon>Eukaryota</taxon>
        <taxon>Metazoa</taxon>
        <taxon>Chordata</taxon>
        <taxon>Craniata</taxon>
        <taxon>Vertebrata</taxon>
        <taxon>Euteleostomi</taxon>
        <taxon>Actinopterygii</taxon>
        <taxon>Neopterygii</taxon>
        <taxon>Teleostei</taxon>
        <taxon>Neoteleostei</taxon>
        <taxon>Acanthomorphata</taxon>
        <taxon>Zeiogadaria</taxon>
        <taxon>Gadariae</taxon>
        <taxon>Gadiformes</taxon>
        <taxon>Muraenolepidoidei</taxon>
        <taxon>Muraenolepididae</taxon>
        <taxon>Muraenolepis</taxon>
    </lineage>
</organism>
<evidence type="ECO:0000313" key="4">
    <source>
        <dbReference type="Proteomes" id="UP001148018"/>
    </source>
</evidence>
<comment type="caution">
    <text evidence="3">The sequence shown here is derived from an EMBL/GenBank/DDBJ whole genome shotgun (WGS) entry which is preliminary data.</text>
</comment>
<feature type="compositionally biased region" description="Polar residues" evidence="2">
    <location>
        <begin position="381"/>
        <end position="391"/>
    </location>
</feature>
<dbReference type="AlphaFoldDB" id="A0A9Q0EDW6"/>
<dbReference type="PANTHER" id="PTHR22972">
    <property type="entry name" value="SERINE/THREONINE PROTEIN KINASE"/>
    <property type="match status" value="1"/>
</dbReference>
<dbReference type="GO" id="GO:0004672">
    <property type="term" value="F:protein kinase activity"/>
    <property type="evidence" value="ECO:0007669"/>
    <property type="project" value="TreeGrafter"/>
</dbReference>
<comment type="similarity">
    <text evidence="1">Belongs to the protein kinase superfamily.</text>
</comment>
<protein>
    <submittedName>
        <fullName evidence="3">Uncharacterized protein</fullName>
    </submittedName>
</protein>
<feature type="compositionally biased region" description="Low complexity" evidence="2">
    <location>
        <begin position="637"/>
        <end position="647"/>
    </location>
</feature>
<feature type="compositionally biased region" description="Low complexity" evidence="2">
    <location>
        <begin position="461"/>
        <end position="476"/>
    </location>
</feature>
<feature type="region of interest" description="Disordered" evidence="2">
    <location>
        <begin position="274"/>
        <end position="412"/>
    </location>
</feature>
<dbReference type="PANTHER" id="PTHR22972:SF3">
    <property type="entry name" value="INACTIVE TYROSINE-PROTEIN KINASE PRAG1"/>
    <property type="match status" value="1"/>
</dbReference>
<dbReference type="Proteomes" id="UP001148018">
    <property type="component" value="Unassembled WGS sequence"/>
</dbReference>
<feature type="compositionally biased region" description="Polar residues" evidence="2">
    <location>
        <begin position="399"/>
        <end position="410"/>
    </location>
</feature>
<sequence>MSACGDFAEHVWKPGSCKNCFHPLSAHHHNNQHHQRRQRSTVRGTPDGGGVLPAVCLIRTGPGGGDEDQPGVTSPSSYSKPTIAVKPTMMMNSGSNANEAVADVNMNAVDGQEHQKSTVECLDLKKLLDLSPLYIDGCANGLRNALLQSAGTKTDYANYYGPLPPVPGSPVGQSAEPKYSNTSSIFVFQEAGRTLKDNGNGEAAFRQLSGSSAATGTRTTTTTTTTTKSTSNRTGGPGLGKAAHREPCGPSAGIPLSMEILQNHRVHTVSPVALTAEPSSTSPAPPPSAALTSFTHNASPSSPSPPSVSEPASTSDSSCSYYSSTDSLPGPERTPVGRVASPEHPQSPLTPTSSQSSPVSPDGQTHTEPIYAESTKKKRQNQSNGIHSPTNGKLKHQGQRSAQLESSSGEAQWATISVAAHTEENNRTFFLTSPDSAVSTQCHFSPTALKEPAGGPAFCWPSPGHGSPSLSPGSPGDPCNRGSPLSYPKPQSSPPIPPKRNVRSPKLGASSLSPSFCSPAPLPDLPALSLLSPKRESPLKPGPEGGHGAGPAERRHKPHNHHSTGVWSCRIVEEEEEEEGGERKDRDAGRSAGKSGSTSRPVGTANGAAVWRETRDWRSRGNLPPQPPHSPNNGVSQGQTEATTAAGEEARHTGSMLAKASLLAASTERLLLAGRKPGGGHESSTASPPPPPPPKKHHR</sequence>
<evidence type="ECO:0000256" key="1">
    <source>
        <dbReference type="ARBA" id="ARBA00038349"/>
    </source>
</evidence>
<reference evidence="3" key="1">
    <citation type="submission" date="2022-07" db="EMBL/GenBank/DDBJ databases">
        <title>Chromosome-level genome of Muraenolepis orangiensis.</title>
        <authorList>
            <person name="Kim J."/>
        </authorList>
    </citation>
    <scope>NUCLEOTIDE SEQUENCE</scope>
    <source>
        <strain evidence="3">KU_S4_2022</strain>
        <tissue evidence="3">Muscle</tissue>
    </source>
</reference>
<feature type="compositionally biased region" description="Low complexity" evidence="2">
    <location>
        <begin position="346"/>
        <end position="361"/>
    </location>
</feature>
<keyword evidence="4" id="KW-1185">Reference proteome</keyword>
<feature type="compositionally biased region" description="Low complexity" evidence="2">
    <location>
        <begin position="309"/>
        <end position="327"/>
    </location>
</feature>
<feature type="region of interest" description="Disordered" evidence="2">
    <location>
        <begin position="453"/>
        <end position="699"/>
    </location>
</feature>
<accession>A0A9Q0EDW6</accession>
<proteinExistence type="inferred from homology"/>
<feature type="region of interest" description="Disordered" evidence="2">
    <location>
        <begin position="28"/>
        <end position="81"/>
    </location>
</feature>
<evidence type="ECO:0000256" key="2">
    <source>
        <dbReference type="SAM" id="MobiDB-lite"/>
    </source>
</evidence>
<feature type="region of interest" description="Disordered" evidence="2">
    <location>
        <begin position="197"/>
        <end position="254"/>
    </location>
</feature>
<dbReference type="InterPro" id="IPR051511">
    <property type="entry name" value="MitoQC_Scaffold_Kinases"/>
</dbReference>